<feature type="compositionally biased region" description="Low complexity" evidence="18">
    <location>
        <begin position="603"/>
        <end position="632"/>
    </location>
</feature>
<evidence type="ECO:0000256" key="18">
    <source>
        <dbReference type="SAM" id="MobiDB-lite"/>
    </source>
</evidence>
<evidence type="ECO:0000256" key="6">
    <source>
        <dbReference type="ARBA" id="ARBA00022722"/>
    </source>
</evidence>
<evidence type="ECO:0000256" key="3">
    <source>
        <dbReference type="ARBA" id="ARBA00004286"/>
    </source>
</evidence>
<evidence type="ECO:0000256" key="7">
    <source>
        <dbReference type="ARBA" id="ARBA00022723"/>
    </source>
</evidence>
<dbReference type="PIRSF" id="PIRSF000882">
    <property type="entry name" value="DSB_repair_MRE11"/>
    <property type="match status" value="1"/>
</dbReference>
<feature type="domain" description="Mre11 DNA-binding" evidence="19">
    <location>
        <begin position="290"/>
        <end position="467"/>
    </location>
</feature>
<keyword evidence="13 16" id="KW-0464">Manganese</keyword>
<protein>
    <recommendedName>
        <fullName evidence="16">Double-strand break repair protein</fullName>
    </recommendedName>
</protein>
<dbReference type="PANTHER" id="PTHR10139">
    <property type="entry name" value="DOUBLE-STRAND BREAK REPAIR PROTEIN MRE11"/>
    <property type="match status" value="1"/>
</dbReference>
<keyword evidence="9 16" id="KW-0227">DNA damage</keyword>
<dbReference type="InterPro" id="IPR038487">
    <property type="entry name" value="Mre11_capping_dom"/>
</dbReference>
<feature type="compositionally biased region" description="Acidic residues" evidence="18">
    <location>
        <begin position="642"/>
        <end position="680"/>
    </location>
</feature>
<dbReference type="Proteomes" id="UP001610335">
    <property type="component" value="Unassembled WGS sequence"/>
</dbReference>
<evidence type="ECO:0000259" key="19">
    <source>
        <dbReference type="SMART" id="SM01347"/>
    </source>
</evidence>
<keyword evidence="20" id="KW-0238">DNA-binding</keyword>
<dbReference type="CDD" id="cd00840">
    <property type="entry name" value="MPP_Mre11_N"/>
    <property type="match status" value="1"/>
</dbReference>
<evidence type="ECO:0000256" key="13">
    <source>
        <dbReference type="ARBA" id="ARBA00023211"/>
    </source>
</evidence>
<organism evidence="20 21">
    <name type="scientific">Aspergillus cavernicola</name>
    <dbReference type="NCBI Taxonomy" id="176166"/>
    <lineage>
        <taxon>Eukaryota</taxon>
        <taxon>Fungi</taxon>
        <taxon>Dikarya</taxon>
        <taxon>Ascomycota</taxon>
        <taxon>Pezizomycotina</taxon>
        <taxon>Eurotiomycetes</taxon>
        <taxon>Eurotiomycetidae</taxon>
        <taxon>Eurotiales</taxon>
        <taxon>Aspergillaceae</taxon>
        <taxon>Aspergillus</taxon>
        <taxon>Aspergillus subgen. Nidulantes</taxon>
    </lineage>
</organism>
<feature type="compositionally biased region" description="Basic residues" evidence="18">
    <location>
        <begin position="527"/>
        <end position="539"/>
    </location>
</feature>
<evidence type="ECO:0000313" key="21">
    <source>
        <dbReference type="Proteomes" id="UP001610335"/>
    </source>
</evidence>
<dbReference type="SMART" id="SM01347">
    <property type="entry name" value="Mre11_DNA_bind"/>
    <property type="match status" value="1"/>
</dbReference>
<keyword evidence="11 16" id="KW-0269">Exonuclease</keyword>
<keyword evidence="10 16" id="KW-0378">Hydrolase</keyword>
<evidence type="ECO:0000256" key="9">
    <source>
        <dbReference type="ARBA" id="ARBA00022763"/>
    </source>
</evidence>
<keyword evidence="7" id="KW-0479">Metal-binding</keyword>
<reference evidence="20 21" key="1">
    <citation type="submission" date="2024-07" db="EMBL/GenBank/DDBJ databases">
        <title>Section-level genome sequencing and comparative genomics of Aspergillus sections Usti and Cavernicolus.</title>
        <authorList>
            <consortium name="Lawrence Berkeley National Laboratory"/>
            <person name="Nybo J.L."/>
            <person name="Vesth T.C."/>
            <person name="Theobald S."/>
            <person name="Frisvad J.C."/>
            <person name="Larsen T.O."/>
            <person name="Kjaerboelling I."/>
            <person name="Rothschild-Mancinelli K."/>
            <person name="Lyhne E.K."/>
            <person name="Kogle M.E."/>
            <person name="Barry K."/>
            <person name="Clum A."/>
            <person name="Na H."/>
            <person name="Ledsgaard L."/>
            <person name="Lin J."/>
            <person name="Lipzen A."/>
            <person name="Kuo A."/>
            <person name="Riley R."/>
            <person name="Mondo S."/>
            <person name="LaButti K."/>
            <person name="Haridas S."/>
            <person name="Pangalinan J."/>
            <person name="Salamov A.A."/>
            <person name="Simmons B.A."/>
            <person name="Magnuson J.K."/>
            <person name="Chen J."/>
            <person name="Drula E."/>
            <person name="Henrissat B."/>
            <person name="Wiebenga A."/>
            <person name="Lubbers R.J."/>
            <person name="Gomes A.C."/>
            <person name="Makela M.R."/>
            <person name="Stajich J."/>
            <person name="Grigoriev I.V."/>
            <person name="Mortensen U.H."/>
            <person name="De vries R.P."/>
            <person name="Baker S.E."/>
            <person name="Andersen M.R."/>
        </authorList>
    </citation>
    <scope>NUCLEOTIDE SEQUENCE [LARGE SCALE GENOMIC DNA]</scope>
    <source>
        <strain evidence="20 21">CBS 600.67</strain>
    </source>
</reference>
<keyword evidence="5" id="KW-0158">Chromosome</keyword>
<keyword evidence="8 16" id="KW-0255">Endonuclease</keyword>
<dbReference type="InterPro" id="IPR029052">
    <property type="entry name" value="Metallo-depent_PP-like"/>
</dbReference>
<dbReference type="Pfam" id="PF00149">
    <property type="entry name" value="Metallophos"/>
    <property type="match status" value="1"/>
</dbReference>
<feature type="compositionally biased region" description="Acidic residues" evidence="18">
    <location>
        <begin position="571"/>
        <end position="580"/>
    </location>
</feature>
<keyword evidence="15 16" id="KW-0469">Meiosis</keyword>
<keyword evidence="14 16" id="KW-0539">Nucleus</keyword>
<evidence type="ECO:0000256" key="16">
    <source>
        <dbReference type="PIRNR" id="PIRNR000882"/>
    </source>
</evidence>
<evidence type="ECO:0000256" key="10">
    <source>
        <dbReference type="ARBA" id="ARBA00022801"/>
    </source>
</evidence>
<dbReference type="Pfam" id="PF04152">
    <property type="entry name" value="Mre11_DNA_bind"/>
    <property type="match status" value="1"/>
</dbReference>
<dbReference type="NCBIfam" id="TIGR00583">
    <property type="entry name" value="mre11"/>
    <property type="match status" value="1"/>
</dbReference>
<evidence type="ECO:0000256" key="8">
    <source>
        <dbReference type="ARBA" id="ARBA00022759"/>
    </source>
</evidence>
<dbReference type="InterPro" id="IPR041796">
    <property type="entry name" value="Mre11_N"/>
</dbReference>
<evidence type="ECO:0000256" key="12">
    <source>
        <dbReference type="ARBA" id="ARBA00023204"/>
    </source>
</evidence>
<comment type="subcellular location">
    <subcellularLocation>
        <location evidence="3">Chromosome</location>
    </subcellularLocation>
    <subcellularLocation>
        <location evidence="2 16">Nucleus</location>
    </subcellularLocation>
</comment>
<evidence type="ECO:0000256" key="2">
    <source>
        <dbReference type="ARBA" id="ARBA00004123"/>
    </source>
</evidence>
<keyword evidence="12 16" id="KW-0234">DNA repair</keyword>
<feature type="region of interest" description="Disordered" evidence="18">
    <location>
        <begin position="525"/>
        <end position="808"/>
    </location>
</feature>
<evidence type="ECO:0000256" key="17">
    <source>
        <dbReference type="RuleBase" id="RU003447"/>
    </source>
</evidence>
<name>A0ABR4IIC3_9EURO</name>
<dbReference type="Gene3D" id="3.60.21.10">
    <property type="match status" value="1"/>
</dbReference>
<comment type="caution">
    <text evidence="20">The sequence shown here is derived from an EMBL/GenBank/DDBJ whole genome shotgun (WGS) entry which is preliminary data.</text>
</comment>
<evidence type="ECO:0000256" key="4">
    <source>
        <dbReference type="ARBA" id="ARBA00009028"/>
    </source>
</evidence>
<proteinExistence type="inferred from homology"/>
<evidence type="ECO:0000256" key="5">
    <source>
        <dbReference type="ARBA" id="ARBA00022454"/>
    </source>
</evidence>
<feature type="compositionally biased region" description="Low complexity" evidence="18">
    <location>
        <begin position="697"/>
        <end position="719"/>
    </location>
</feature>
<evidence type="ECO:0000313" key="20">
    <source>
        <dbReference type="EMBL" id="KAL2827524.1"/>
    </source>
</evidence>
<dbReference type="PANTHER" id="PTHR10139:SF1">
    <property type="entry name" value="DOUBLE-STRAND BREAK REPAIR PROTEIN MRE11"/>
    <property type="match status" value="1"/>
</dbReference>
<keyword evidence="21" id="KW-1185">Reference proteome</keyword>
<comment type="cofactor">
    <cofactor evidence="1 16">
        <name>Mn(2+)</name>
        <dbReference type="ChEBI" id="CHEBI:29035"/>
    </cofactor>
</comment>
<comment type="function">
    <text evidence="16">Core component of the MRN complex, which plays a central role in double-strand break (DSB) repair, DNA recombination, maintenance of telomere integrity and meiosis. The MRN complex is involved in the repair of DNA double-strand breaks (DSBs) via homologous recombination (HR), an error-free mechanism which primarily occurs during S and G2 phases. The complex (1) mediates the end resection of damaged DNA, which generates proper single-stranded DNA, a key initial steps in HR, and is (2) required for the recruitment of other repair factors and efficient activation of ATM and ATR upon DNA damage. Within the MRN complex, MRE11 possesses both single-strand endonuclease activity and double-strand-specific 3'-5' exonuclease activity. MRE11 first endonucleolytically cleaves the 5' strand at DNA DSB ends to prevent non-homologous end joining (NHEJ) and licence HR. It then generates a single-stranded DNA gap via 3' to 5' exonucleolytic degradation, which is required for single-strand invasion and recombination.</text>
</comment>
<evidence type="ECO:0000256" key="1">
    <source>
        <dbReference type="ARBA" id="ARBA00001936"/>
    </source>
</evidence>
<dbReference type="Gene3D" id="3.30.110.110">
    <property type="entry name" value="Mre11, capping domain"/>
    <property type="match status" value="1"/>
</dbReference>
<keyword evidence="6 16" id="KW-0540">Nuclease</keyword>
<evidence type="ECO:0000256" key="11">
    <source>
        <dbReference type="ARBA" id="ARBA00022839"/>
    </source>
</evidence>
<sequence>MAGLGDAETIRILVSTDNHVGYNERDPIRGDDSWKSFHEVMCLAKERDVDMVLLAGDLFHENKPSRKSMYQVMRSIRMNCLGDKPCELELLSDASENFQGAFNHVNYEDMDINVGIPLFSIHGNHDDPSGEGHLAALDILQVSGLLNYYGRTPESDNIQLKPVLLQKGRTKLALYGMSNVRDERLFRTFRDGKVKFFRPGIQKDDWYNLISVHQNHHAYTETGYLPENFLPEFLDLVIWGHEHECLINPRTNPETKFRVMQPGSSVATSLVPGEAVTKHVAILSITGKEMKSEPIRLKSVRPFVMREIVLAEEKGAQKLARKENNRTEVTRFLMTIVEALIEEAKADWLETHGDQADDEDLEVPLPLIRLRVETSTPEGGSYDCENPQRFSNRFVGKVANVNDVVQFYRKKKTASTRKKDNELDAASVSHLSTLDTVEVEKLVQEFLAAQSLSILPQNSFGDAVSQFIDKDDKHAVEMFVNDSLEGQMKHLLALDRDSDAEEEETQSSLQTAMDKYRTQMEDMFNKGIKKRTRGKKRFKPKPDGWDTEFDGAWEDQPGALIHSDNEGRDPIEEEAGEDGTEPPVGRPTTSTRGHGRGRGRGRGAAATTSTRKPATTKATTTKKATQSKPTTSRARGRRAISDDDDDDDEEDIVIVDDNDEEEPEPANLNEDEDEDEDEDSQALFVKQPATKSRKPAAKQAAKPTATQRTRQTKTTRTAASPAPSSNTVSQTAATTTARRGGRAKQTQMTLDFVGSQASASQRGASVASSNTRSMRPNRTTRDVSVLSEDIDDSDGFEPMPSTSSRRRR</sequence>
<dbReference type="InterPro" id="IPR003701">
    <property type="entry name" value="Mre11"/>
</dbReference>
<dbReference type="InterPro" id="IPR007281">
    <property type="entry name" value="Mre11_DNA-bd"/>
</dbReference>
<evidence type="ECO:0000256" key="14">
    <source>
        <dbReference type="ARBA" id="ARBA00023242"/>
    </source>
</evidence>
<dbReference type="SUPFAM" id="SSF56300">
    <property type="entry name" value="Metallo-dependent phosphatases"/>
    <property type="match status" value="1"/>
</dbReference>
<evidence type="ECO:0000256" key="15">
    <source>
        <dbReference type="ARBA" id="ARBA00023254"/>
    </source>
</evidence>
<comment type="similarity">
    <text evidence="4 16 17">Belongs to the MRE11/RAD32 family.</text>
</comment>
<dbReference type="EMBL" id="JBFXLS010000024">
    <property type="protein sequence ID" value="KAL2827524.1"/>
    <property type="molecule type" value="Genomic_DNA"/>
</dbReference>
<feature type="compositionally biased region" description="Low complexity" evidence="18">
    <location>
        <begin position="753"/>
        <end position="769"/>
    </location>
</feature>
<gene>
    <name evidence="20" type="ORF">BDW59DRAFT_143919</name>
</gene>
<dbReference type="InterPro" id="IPR004843">
    <property type="entry name" value="Calcineurin-like_PHP"/>
</dbReference>
<accession>A0ABR4IIC3</accession>
<dbReference type="GO" id="GO:0003677">
    <property type="term" value="F:DNA binding"/>
    <property type="evidence" value="ECO:0007669"/>
    <property type="project" value="UniProtKB-KW"/>
</dbReference>